<evidence type="ECO:0000256" key="3">
    <source>
        <dbReference type="ARBA" id="ARBA00023125"/>
    </source>
</evidence>
<dbReference type="InterPro" id="IPR007219">
    <property type="entry name" value="XnlR_reg_dom"/>
</dbReference>
<dbReference type="PANTHER" id="PTHR47424:SF3">
    <property type="entry name" value="REGULATORY PROTEIN GAL4"/>
    <property type="match status" value="1"/>
</dbReference>
<keyword evidence="9" id="KW-1185">Reference proteome</keyword>
<accession>A0ABZ1D7L1</accession>
<gene>
    <name evidence="8" type="ORF">IL334_006349</name>
</gene>
<dbReference type="PROSITE" id="PS00463">
    <property type="entry name" value="ZN2_CY6_FUNGAL_1"/>
    <property type="match status" value="1"/>
</dbReference>
<dbReference type="SMART" id="SM00906">
    <property type="entry name" value="Fungal_trans"/>
    <property type="match status" value="1"/>
</dbReference>
<sequence length="777" mass="86757">MGAPELELTQRGTWNAHHHDTDRAHSSSVNGGNDSPRPSKRAKVAVACEQCKTKKVGCNGTQPCQRCVQDDRQCTFGRKEIRTPLTRQRMTELEDRIRIFENMWNQMFTEYPVEQALGDAISFGIERACDRARKLIQPKDNTWNVPEVEVRPSTHLGISRERIANHRESQISAIRDTSPLGQISLPPTRQASLDPEHHRYHFSSDGEEVAYEWQEHSGHLMDQSTIQADAGMGSLATSGRGASYLGLSSGATFLNAIKRLSPQAIPALSPNGPYIATRPMAMESYSETMQEWTSELPRSRVILPPAAEIKPLVDGYFQYFHHFTPLVHEPTIRAQISGAIPIVKPGSDVLMYMIFAMGALDSAVSEDDDDGYHYYLTARKSLDRQMLEGGTLPLVQGLAIMANYLQRSNRSNAGYLCLGMAIRMATALGLHTPVTSRRCSALEKEIRVRVWWSIVTLEAGCAVTFGRPHAHSPLQLAAVPFPLNCDDEHLTVSTTSAPESCDRPTLYTPLIDQAKLAKVACGIHDRILQSHPAPTVEQVKRYDQRILSALQVEPDFSRSYTDGPYAFARGAQIWRARDYRAILHRPILLAAAWDTSHRKALSPGVIEALDACRGLALTNLEEIGHFVSTQPDRHRGAEWYYLYFAFRASLTLLLSIVWEPHHSNATRWKAVLTSTVSWFRQIKSMRTLASAYASVLEGVVGISPSPRTMDQLIQAIGDTSSSNWSCMGNSTDPPEAEQINQDGLDFERYWMELWGNDTIPTSLAWPVADNPQNGWQI</sequence>
<evidence type="ECO:0000256" key="1">
    <source>
        <dbReference type="ARBA" id="ARBA00022723"/>
    </source>
</evidence>
<feature type="domain" description="Zn(2)-C6 fungal-type" evidence="7">
    <location>
        <begin position="47"/>
        <end position="76"/>
    </location>
</feature>
<dbReference type="Proteomes" id="UP001329825">
    <property type="component" value="Chromosome 9"/>
</dbReference>
<keyword evidence="1" id="KW-0479">Metal-binding</keyword>
<evidence type="ECO:0000256" key="4">
    <source>
        <dbReference type="ARBA" id="ARBA00023163"/>
    </source>
</evidence>
<evidence type="ECO:0000256" key="2">
    <source>
        <dbReference type="ARBA" id="ARBA00023015"/>
    </source>
</evidence>
<evidence type="ECO:0000313" key="9">
    <source>
        <dbReference type="Proteomes" id="UP001329825"/>
    </source>
</evidence>
<dbReference type="GeneID" id="87958479"/>
<reference evidence="8 9" key="1">
    <citation type="submission" date="2024-01" db="EMBL/GenBank/DDBJ databases">
        <title>Comparative genomics of Cryptococcus and Kwoniella reveals pathogenesis evolution and contrasting modes of karyotype evolution via chromosome fusion or intercentromeric recombination.</title>
        <authorList>
            <person name="Coelho M.A."/>
            <person name="David-Palma M."/>
            <person name="Shea T."/>
            <person name="Bowers K."/>
            <person name="McGinley-Smith S."/>
            <person name="Mohammad A.W."/>
            <person name="Gnirke A."/>
            <person name="Yurkov A.M."/>
            <person name="Nowrousian M."/>
            <person name="Sun S."/>
            <person name="Cuomo C.A."/>
            <person name="Heitman J."/>
        </authorList>
    </citation>
    <scope>NUCLEOTIDE SEQUENCE [LARGE SCALE GENOMIC DNA]</scope>
    <source>
        <strain evidence="8">CBS 11374</strain>
    </source>
</reference>
<feature type="region of interest" description="Disordered" evidence="6">
    <location>
        <begin position="1"/>
        <end position="41"/>
    </location>
</feature>
<dbReference type="Gene3D" id="4.10.240.10">
    <property type="entry name" value="Zn(2)-C6 fungal-type DNA-binding domain"/>
    <property type="match status" value="1"/>
</dbReference>
<dbReference type="EMBL" id="CP141889">
    <property type="protein sequence ID" value="WRT69365.1"/>
    <property type="molecule type" value="Genomic_DNA"/>
</dbReference>
<name>A0ABZ1D7L1_9TREE</name>
<dbReference type="SMART" id="SM00066">
    <property type="entry name" value="GAL4"/>
    <property type="match status" value="1"/>
</dbReference>
<dbReference type="PANTHER" id="PTHR47424">
    <property type="entry name" value="REGULATORY PROTEIN GAL4"/>
    <property type="match status" value="1"/>
</dbReference>
<dbReference type="PROSITE" id="PS50048">
    <property type="entry name" value="ZN2_CY6_FUNGAL_2"/>
    <property type="match status" value="1"/>
</dbReference>
<protein>
    <recommendedName>
        <fullName evidence="7">Zn(2)-C6 fungal-type domain-containing protein</fullName>
    </recommendedName>
</protein>
<keyword evidence="5" id="KW-0539">Nucleus</keyword>
<dbReference type="Pfam" id="PF04082">
    <property type="entry name" value="Fungal_trans"/>
    <property type="match status" value="1"/>
</dbReference>
<proteinExistence type="predicted"/>
<dbReference type="CDD" id="cd12148">
    <property type="entry name" value="fungal_TF_MHR"/>
    <property type="match status" value="1"/>
</dbReference>
<dbReference type="InterPro" id="IPR051127">
    <property type="entry name" value="Fungal_SecMet_Regulators"/>
</dbReference>
<evidence type="ECO:0000256" key="5">
    <source>
        <dbReference type="ARBA" id="ARBA00023242"/>
    </source>
</evidence>
<dbReference type="CDD" id="cd00067">
    <property type="entry name" value="GAL4"/>
    <property type="match status" value="1"/>
</dbReference>
<keyword evidence="4" id="KW-0804">Transcription</keyword>
<evidence type="ECO:0000259" key="7">
    <source>
        <dbReference type="PROSITE" id="PS50048"/>
    </source>
</evidence>
<dbReference type="InterPro" id="IPR036864">
    <property type="entry name" value="Zn2-C6_fun-type_DNA-bd_sf"/>
</dbReference>
<dbReference type="SUPFAM" id="SSF57701">
    <property type="entry name" value="Zn2/Cys6 DNA-binding domain"/>
    <property type="match status" value="1"/>
</dbReference>
<dbReference type="InterPro" id="IPR001138">
    <property type="entry name" value="Zn2Cys6_DnaBD"/>
</dbReference>
<dbReference type="Pfam" id="PF00172">
    <property type="entry name" value="Zn_clus"/>
    <property type="match status" value="1"/>
</dbReference>
<evidence type="ECO:0000313" key="8">
    <source>
        <dbReference type="EMBL" id="WRT69365.1"/>
    </source>
</evidence>
<keyword evidence="2" id="KW-0805">Transcription regulation</keyword>
<evidence type="ECO:0000256" key="6">
    <source>
        <dbReference type="SAM" id="MobiDB-lite"/>
    </source>
</evidence>
<dbReference type="RefSeq" id="XP_062794104.1">
    <property type="nucleotide sequence ID" value="XM_062938053.1"/>
</dbReference>
<keyword evidence="3" id="KW-0238">DNA-binding</keyword>
<organism evidence="8 9">
    <name type="scientific">Kwoniella shivajii</name>
    <dbReference type="NCBI Taxonomy" id="564305"/>
    <lineage>
        <taxon>Eukaryota</taxon>
        <taxon>Fungi</taxon>
        <taxon>Dikarya</taxon>
        <taxon>Basidiomycota</taxon>
        <taxon>Agaricomycotina</taxon>
        <taxon>Tremellomycetes</taxon>
        <taxon>Tremellales</taxon>
        <taxon>Cryptococcaceae</taxon>
        <taxon>Kwoniella</taxon>
    </lineage>
</organism>